<organism evidence="1 2">
    <name type="scientific">Paspalum notatum var. saurae</name>
    <dbReference type="NCBI Taxonomy" id="547442"/>
    <lineage>
        <taxon>Eukaryota</taxon>
        <taxon>Viridiplantae</taxon>
        <taxon>Streptophyta</taxon>
        <taxon>Embryophyta</taxon>
        <taxon>Tracheophyta</taxon>
        <taxon>Spermatophyta</taxon>
        <taxon>Magnoliopsida</taxon>
        <taxon>Liliopsida</taxon>
        <taxon>Poales</taxon>
        <taxon>Poaceae</taxon>
        <taxon>PACMAD clade</taxon>
        <taxon>Panicoideae</taxon>
        <taxon>Andropogonodae</taxon>
        <taxon>Paspaleae</taxon>
        <taxon>Paspalinae</taxon>
        <taxon>Paspalum</taxon>
    </lineage>
</organism>
<reference evidence="1 2" key="1">
    <citation type="submission" date="2024-02" db="EMBL/GenBank/DDBJ databases">
        <title>High-quality chromosome-scale genome assembly of Pensacola bahiagrass (Paspalum notatum Flugge var. saurae).</title>
        <authorList>
            <person name="Vega J.M."/>
            <person name="Podio M."/>
            <person name="Orjuela J."/>
            <person name="Siena L.A."/>
            <person name="Pessino S.C."/>
            <person name="Combes M.C."/>
            <person name="Mariac C."/>
            <person name="Albertini E."/>
            <person name="Pupilli F."/>
            <person name="Ortiz J.P.A."/>
            <person name="Leblanc O."/>
        </authorList>
    </citation>
    <scope>NUCLEOTIDE SEQUENCE [LARGE SCALE GENOMIC DNA]</scope>
    <source>
        <strain evidence="1">R1</strain>
        <tissue evidence="1">Leaf</tissue>
    </source>
</reference>
<keyword evidence="2" id="KW-1185">Reference proteome</keyword>
<dbReference type="AlphaFoldDB" id="A0AAQ3T374"/>
<sequence>MPPCSSISFSATIAGTALTLPSFHDFAATTNPFDAVYTSEGAGLVLDYSLGATGEVDQERSVKASSKVAPPDAPAIGRVDAKELAMTVRNSNVPSLVFRRDCDERLSILNTC</sequence>
<dbReference type="Proteomes" id="UP001341281">
    <property type="component" value="Chromosome 03"/>
</dbReference>
<accession>A0AAQ3T374</accession>
<name>A0AAQ3T374_PASNO</name>
<protein>
    <submittedName>
        <fullName evidence="1">Uncharacterized protein</fullName>
    </submittedName>
</protein>
<dbReference type="EMBL" id="CP144747">
    <property type="protein sequence ID" value="WVZ64389.1"/>
    <property type="molecule type" value="Genomic_DNA"/>
</dbReference>
<proteinExistence type="predicted"/>
<gene>
    <name evidence="1" type="ORF">U9M48_013910</name>
</gene>
<evidence type="ECO:0000313" key="2">
    <source>
        <dbReference type="Proteomes" id="UP001341281"/>
    </source>
</evidence>
<evidence type="ECO:0000313" key="1">
    <source>
        <dbReference type="EMBL" id="WVZ64389.1"/>
    </source>
</evidence>